<organism evidence="1 2">
    <name type="scientific">Streptomyces microflavus</name>
    <name type="common">Streptomyces lipmanii</name>
    <dbReference type="NCBI Taxonomy" id="1919"/>
    <lineage>
        <taxon>Bacteria</taxon>
        <taxon>Bacillati</taxon>
        <taxon>Actinomycetota</taxon>
        <taxon>Actinomycetes</taxon>
        <taxon>Kitasatosporales</taxon>
        <taxon>Streptomycetaceae</taxon>
        <taxon>Streptomyces</taxon>
    </lineage>
</organism>
<accession>A0A7J0CS61</accession>
<name>A0A7J0CS61_STRMI</name>
<proteinExistence type="predicted"/>
<dbReference type="Proteomes" id="UP000498740">
    <property type="component" value="Unassembled WGS sequence"/>
</dbReference>
<protein>
    <submittedName>
        <fullName evidence="1">Uncharacterized protein</fullName>
    </submittedName>
</protein>
<evidence type="ECO:0000313" key="1">
    <source>
        <dbReference type="EMBL" id="GFN05366.1"/>
    </source>
</evidence>
<comment type="caution">
    <text evidence="1">The sequence shown here is derived from an EMBL/GenBank/DDBJ whole genome shotgun (WGS) entry which is preliminary data.</text>
</comment>
<sequence>MELRYTAPAARTDASALRSAPCTFFASGAKAYAGGPAACAGTAGATTAHIAASATAIARPLLRCLFTRFPSSSA</sequence>
<dbReference type="AlphaFoldDB" id="A0A7J0CS61"/>
<dbReference type="EMBL" id="BLWD01000001">
    <property type="protein sequence ID" value="GFN05366.1"/>
    <property type="molecule type" value="Genomic_DNA"/>
</dbReference>
<evidence type="ECO:0000313" key="2">
    <source>
        <dbReference type="Proteomes" id="UP000498740"/>
    </source>
</evidence>
<gene>
    <name evidence="1" type="ORF">Smic_39220</name>
</gene>
<reference evidence="1 2" key="1">
    <citation type="submission" date="2020-05" db="EMBL/GenBank/DDBJ databases">
        <title>Whole genome shotgun sequence of Streptomyces microflavus NBRC 13062.</title>
        <authorList>
            <person name="Komaki H."/>
            <person name="Tamura T."/>
        </authorList>
    </citation>
    <scope>NUCLEOTIDE SEQUENCE [LARGE SCALE GENOMIC DNA]</scope>
    <source>
        <strain evidence="1 2">NBRC 13062</strain>
    </source>
</reference>